<dbReference type="PANTHER" id="PTHR12110">
    <property type="entry name" value="HYDROXYPYRUVATE ISOMERASE"/>
    <property type="match status" value="1"/>
</dbReference>
<dbReference type="InterPro" id="IPR013022">
    <property type="entry name" value="Xyl_isomerase-like_TIM-brl"/>
</dbReference>
<evidence type="ECO:0000259" key="1">
    <source>
        <dbReference type="Pfam" id="PF01261"/>
    </source>
</evidence>
<evidence type="ECO:0000313" key="3">
    <source>
        <dbReference type="Proteomes" id="UP000199611"/>
    </source>
</evidence>
<dbReference type="Pfam" id="PF01261">
    <property type="entry name" value="AP_endonuc_2"/>
    <property type="match status" value="1"/>
</dbReference>
<dbReference type="OrthoDB" id="270844at2"/>
<dbReference type="STRING" id="39841.SAMN05660836_01720"/>
<gene>
    <name evidence="2" type="ORF">SAMN05660836_01720</name>
</gene>
<dbReference type="Proteomes" id="UP000199611">
    <property type="component" value="Unassembled WGS sequence"/>
</dbReference>
<evidence type="ECO:0000313" key="2">
    <source>
        <dbReference type="EMBL" id="SFM85523.1"/>
    </source>
</evidence>
<reference evidence="2 3" key="1">
    <citation type="submission" date="2016-10" db="EMBL/GenBank/DDBJ databases">
        <authorList>
            <person name="de Groot N.N."/>
        </authorList>
    </citation>
    <scope>NUCLEOTIDE SEQUENCE [LARGE SCALE GENOMIC DNA]</scope>
    <source>
        <strain evidence="2 3">DSM 9990</strain>
    </source>
</reference>
<dbReference type="AlphaFoldDB" id="A0A1I4U9W9"/>
<keyword evidence="2" id="KW-0413">Isomerase</keyword>
<dbReference type="EMBL" id="FOUU01000005">
    <property type="protein sequence ID" value="SFM85523.1"/>
    <property type="molecule type" value="Genomic_DNA"/>
</dbReference>
<proteinExistence type="predicted"/>
<dbReference type="Gene3D" id="3.20.20.150">
    <property type="entry name" value="Divalent-metal-dependent TIM barrel enzymes"/>
    <property type="match status" value="1"/>
</dbReference>
<name>A0A1I4U9W9_9BACT</name>
<keyword evidence="3" id="KW-1185">Reference proteome</keyword>
<dbReference type="SUPFAM" id="SSF51658">
    <property type="entry name" value="Xylose isomerase-like"/>
    <property type="match status" value="1"/>
</dbReference>
<dbReference type="RefSeq" id="WP_093395025.1">
    <property type="nucleotide sequence ID" value="NZ_FOUU01000005.1"/>
</dbReference>
<dbReference type="PROSITE" id="PS00054">
    <property type="entry name" value="RIBOSOMAL_S11"/>
    <property type="match status" value="1"/>
</dbReference>
<dbReference type="GO" id="GO:0016853">
    <property type="term" value="F:isomerase activity"/>
    <property type="evidence" value="ECO:0007669"/>
    <property type="project" value="UniProtKB-KW"/>
</dbReference>
<protein>
    <submittedName>
        <fullName evidence="2">Sugar phosphate isomerase/epimerase</fullName>
    </submittedName>
</protein>
<dbReference type="InterPro" id="IPR018102">
    <property type="entry name" value="Ribosomal_uS11_CS"/>
</dbReference>
<accession>A0A1I4U9W9</accession>
<dbReference type="InterPro" id="IPR036237">
    <property type="entry name" value="Xyl_isomerase-like_sf"/>
</dbReference>
<sequence>MSKPETGISTSWLGDSPRGAEEIIRHIEALGEVDGVEINYRITGETFNKLIRALKSLGLKIFSLHNFTPIPSDIPFHRASGDLYNLASRDPFEREAAVKNTARTIELAHELEGPAVVLHCGRVDMEAEWDRIRKWMKEGKLESEEVASFVKQKLNERNGLADSHLDGLLLSLDELANLADRYSVTLGIENRYSFHEMPQEKELLIIFEKLRGAPLAYWHDTGHFHVNRVLKILNEEIWLNQIFPNTAGCHVHDVIGVDDHLPIGEGESDFQDIRAITKSRPDIPLILELKAGLEDGRVKESLERLKEMINRWKEQENQGE</sequence>
<feature type="domain" description="Xylose isomerase-like TIM barrel" evidence="1">
    <location>
        <begin position="27"/>
        <end position="307"/>
    </location>
</feature>
<dbReference type="InterPro" id="IPR050312">
    <property type="entry name" value="IolE/XylAMocC-like"/>
</dbReference>
<organism evidence="2 3">
    <name type="scientific">Thermodesulforhabdus norvegica</name>
    <dbReference type="NCBI Taxonomy" id="39841"/>
    <lineage>
        <taxon>Bacteria</taxon>
        <taxon>Pseudomonadati</taxon>
        <taxon>Thermodesulfobacteriota</taxon>
        <taxon>Syntrophobacteria</taxon>
        <taxon>Syntrophobacterales</taxon>
        <taxon>Thermodesulforhabdaceae</taxon>
        <taxon>Thermodesulforhabdus</taxon>
    </lineage>
</organism>